<dbReference type="AlphaFoldDB" id="A0A820JLB2"/>
<name>A0A820JLB2_9BILA</name>
<gene>
    <name evidence="1" type="ORF">KXQ929_LOCUS47047</name>
</gene>
<organism evidence="1 2">
    <name type="scientific">Adineta steineri</name>
    <dbReference type="NCBI Taxonomy" id="433720"/>
    <lineage>
        <taxon>Eukaryota</taxon>
        <taxon>Metazoa</taxon>
        <taxon>Spiralia</taxon>
        <taxon>Gnathifera</taxon>
        <taxon>Rotifera</taxon>
        <taxon>Eurotatoria</taxon>
        <taxon>Bdelloidea</taxon>
        <taxon>Adinetida</taxon>
        <taxon>Adinetidae</taxon>
        <taxon>Adineta</taxon>
    </lineage>
</organism>
<evidence type="ECO:0000313" key="2">
    <source>
        <dbReference type="Proteomes" id="UP000663868"/>
    </source>
</evidence>
<feature type="non-terminal residue" evidence="1">
    <location>
        <position position="1"/>
    </location>
</feature>
<dbReference type="EMBL" id="CAJOBB010016451">
    <property type="protein sequence ID" value="CAF4328733.1"/>
    <property type="molecule type" value="Genomic_DNA"/>
</dbReference>
<accession>A0A820JLB2</accession>
<protein>
    <submittedName>
        <fullName evidence="1">Uncharacterized protein</fullName>
    </submittedName>
</protein>
<evidence type="ECO:0000313" key="1">
    <source>
        <dbReference type="EMBL" id="CAF4328733.1"/>
    </source>
</evidence>
<proteinExistence type="predicted"/>
<comment type="caution">
    <text evidence="1">The sequence shown here is derived from an EMBL/GenBank/DDBJ whole genome shotgun (WGS) entry which is preliminary data.</text>
</comment>
<reference evidence="1" key="1">
    <citation type="submission" date="2021-02" db="EMBL/GenBank/DDBJ databases">
        <authorList>
            <person name="Nowell W R."/>
        </authorList>
    </citation>
    <scope>NUCLEOTIDE SEQUENCE</scope>
</reference>
<sequence length="242" mass="28888">TLEFWFSDYDSWHHWIVFKFFKRVLHLFGNSQATDTANILQAFLEVPYDSDDIAEKIGPRDYEVEEDLTDLLDEIDENMHSNKAIIRESHFNIEAIRHFLQFPELLDSKKKYENVTNLLFCRRIIYAFYKWFAYLPLWTSLLTEFENRYATNQKSTDHRKGPILERKTNLRPAEVIIALYRCVQAQLKADKFGVNQMVKNTKGKPKDTNVEESCNKKTAQKKQQNVYFIRIDKYEKKRLLVD</sequence>
<dbReference type="Proteomes" id="UP000663868">
    <property type="component" value="Unassembled WGS sequence"/>
</dbReference>